<evidence type="ECO:0000259" key="3">
    <source>
        <dbReference type="PROSITE" id="PS50076"/>
    </source>
</evidence>
<keyword evidence="1" id="KW-0175">Coiled coil</keyword>
<dbReference type="GO" id="GO:0005634">
    <property type="term" value="C:nucleus"/>
    <property type="evidence" value="ECO:0007669"/>
    <property type="project" value="TreeGrafter"/>
</dbReference>
<dbReference type="GO" id="GO:0051082">
    <property type="term" value="F:unfolded protein binding"/>
    <property type="evidence" value="ECO:0007669"/>
    <property type="project" value="TreeGrafter"/>
</dbReference>
<dbReference type="GO" id="GO:0005737">
    <property type="term" value="C:cytoplasm"/>
    <property type="evidence" value="ECO:0007669"/>
    <property type="project" value="TreeGrafter"/>
</dbReference>
<dbReference type="InterPro" id="IPR001623">
    <property type="entry name" value="DnaJ_domain"/>
</dbReference>
<reference evidence="4" key="1">
    <citation type="submission" date="2021-08" db="EMBL/GenBank/DDBJ databases">
        <title>Chromosome-Level Trichoderma cornu-damae using Hi-C Data.</title>
        <authorList>
            <person name="Kim C.S."/>
        </authorList>
    </citation>
    <scope>NUCLEOTIDE SEQUENCE</scope>
    <source>
        <strain evidence="4">KA19-0412C</strain>
    </source>
</reference>
<dbReference type="EMBL" id="JAIWOZ010000007">
    <property type="protein sequence ID" value="KAH6603584.1"/>
    <property type="molecule type" value="Genomic_DNA"/>
</dbReference>
<feature type="region of interest" description="Disordered" evidence="2">
    <location>
        <begin position="252"/>
        <end position="377"/>
    </location>
</feature>
<sequence length="427" mass="49580">MAPSKVTDDYYKILGVTQSAGKDAIRASFKRLAMLHHPDKNPNNPQATAQFQLLQAAYSTLFDPEQRRIYDVQYASIKTRYAKTPDTSENHPPPQGNDKSSEGSQAYRLEIEKLEASLKQLRQMRIDFENKSFEARRECNQSQAALDKLQEESDRYAQEEANRNSWYGYFFATRQSEEERQARQRRMVDNRAARTVREAELKRRTASVAAFQVCIDDLDAKIRKKLEERTALQRREWARQEADRLAEIMRQQAMQRERDAKAREEAERIRREQQAERVRKEKEAERARKEKEAARVRKEQEAERARRAQEASEAAEEKFWKESEEIRKKYEHTPAAKHPSKAKTKTSGGRTQQRGKGPKMENTTYGQSARASSGRTSSCLHRSWWNQEEGSHTCERCSTTTSRYAFRCPGCHMVACAGCRNILKGRA</sequence>
<keyword evidence="5" id="KW-1185">Reference proteome</keyword>
<evidence type="ECO:0000313" key="4">
    <source>
        <dbReference type="EMBL" id="KAH6603584.1"/>
    </source>
</evidence>
<dbReference type="InterPro" id="IPR036869">
    <property type="entry name" value="J_dom_sf"/>
</dbReference>
<dbReference type="GO" id="GO:0051087">
    <property type="term" value="F:protein-folding chaperone binding"/>
    <property type="evidence" value="ECO:0007669"/>
    <property type="project" value="TreeGrafter"/>
</dbReference>
<dbReference type="SUPFAM" id="SSF46565">
    <property type="entry name" value="Chaperone J-domain"/>
    <property type="match status" value="1"/>
</dbReference>
<dbReference type="GO" id="GO:0044183">
    <property type="term" value="F:protein folding chaperone"/>
    <property type="evidence" value="ECO:0007669"/>
    <property type="project" value="TreeGrafter"/>
</dbReference>
<proteinExistence type="predicted"/>
<dbReference type="PROSITE" id="PS00636">
    <property type="entry name" value="DNAJ_1"/>
    <property type="match status" value="1"/>
</dbReference>
<evidence type="ECO:0000256" key="1">
    <source>
        <dbReference type="SAM" id="Coils"/>
    </source>
</evidence>
<feature type="compositionally biased region" description="Polar residues" evidence="2">
    <location>
        <begin position="361"/>
        <end position="377"/>
    </location>
</feature>
<feature type="coiled-coil region" evidence="1">
    <location>
        <begin position="104"/>
        <end position="162"/>
    </location>
</feature>
<dbReference type="AlphaFoldDB" id="A0A9P8QFI3"/>
<gene>
    <name evidence="4" type="ORF">Trco_008359</name>
</gene>
<dbReference type="Gene3D" id="1.10.287.110">
    <property type="entry name" value="DnaJ domain"/>
    <property type="match status" value="1"/>
</dbReference>
<dbReference type="InterPro" id="IPR018253">
    <property type="entry name" value="DnaJ_domain_CS"/>
</dbReference>
<evidence type="ECO:0000256" key="2">
    <source>
        <dbReference type="SAM" id="MobiDB-lite"/>
    </source>
</evidence>
<dbReference type="SMART" id="SM00271">
    <property type="entry name" value="DnaJ"/>
    <property type="match status" value="1"/>
</dbReference>
<dbReference type="PRINTS" id="PR00625">
    <property type="entry name" value="JDOMAIN"/>
</dbReference>
<dbReference type="PANTHER" id="PTHR43948:SF10">
    <property type="entry name" value="MRJ, ISOFORM E"/>
    <property type="match status" value="1"/>
</dbReference>
<dbReference type="Proteomes" id="UP000827724">
    <property type="component" value="Unassembled WGS sequence"/>
</dbReference>
<feature type="compositionally biased region" description="Basic and acidic residues" evidence="2">
    <location>
        <begin position="255"/>
        <end position="334"/>
    </location>
</feature>
<dbReference type="Pfam" id="PF00226">
    <property type="entry name" value="DnaJ"/>
    <property type="match status" value="1"/>
</dbReference>
<comment type="caution">
    <text evidence="4">The sequence shown here is derived from an EMBL/GenBank/DDBJ whole genome shotgun (WGS) entry which is preliminary data.</text>
</comment>
<dbReference type="PANTHER" id="PTHR43948">
    <property type="entry name" value="DNAJ HOMOLOG SUBFAMILY B"/>
    <property type="match status" value="1"/>
</dbReference>
<evidence type="ECO:0000313" key="5">
    <source>
        <dbReference type="Proteomes" id="UP000827724"/>
    </source>
</evidence>
<feature type="domain" description="J" evidence="3">
    <location>
        <begin position="9"/>
        <end position="74"/>
    </location>
</feature>
<dbReference type="OrthoDB" id="4899953at2759"/>
<dbReference type="PROSITE" id="PS50076">
    <property type="entry name" value="DNAJ_2"/>
    <property type="match status" value="1"/>
</dbReference>
<accession>A0A9P8QFI3</accession>
<feature type="compositionally biased region" description="Polar residues" evidence="2">
    <location>
        <begin position="345"/>
        <end position="354"/>
    </location>
</feature>
<dbReference type="CDD" id="cd06257">
    <property type="entry name" value="DnaJ"/>
    <property type="match status" value="1"/>
</dbReference>
<name>A0A9P8QFI3_9HYPO</name>
<protein>
    <submittedName>
        <fullName evidence="4">DnaJ-domain-containing protein</fullName>
    </submittedName>
</protein>
<organism evidence="4 5">
    <name type="scientific">Trichoderma cornu-damae</name>
    <dbReference type="NCBI Taxonomy" id="654480"/>
    <lineage>
        <taxon>Eukaryota</taxon>
        <taxon>Fungi</taxon>
        <taxon>Dikarya</taxon>
        <taxon>Ascomycota</taxon>
        <taxon>Pezizomycotina</taxon>
        <taxon>Sordariomycetes</taxon>
        <taxon>Hypocreomycetidae</taxon>
        <taxon>Hypocreales</taxon>
        <taxon>Hypocreaceae</taxon>
        <taxon>Trichoderma</taxon>
    </lineage>
</organism>
<feature type="region of interest" description="Disordered" evidence="2">
    <location>
        <begin position="81"/>
        <end position="103"/>
    </location>
</feature>